<dbReference type="KEGG" id="ajg:KKR91_02700"/>
<organism evidence="5 6">
    <name type="scientific">Arthrobacter jiangjiafuii</name>
    <dbReference type="NCBI Taxonomy" id="2817475"/>
    <lineage>
        <taxon>Bacteria</taxon>
        <taxon>Bacillati</taxon>
        <taxon>Actinomycetota</taxon>
        <taxon>Actinomycetes</taxon>
        <taxon>Micrococcales</taxon>
        <taxon>Micrococcaceae</taxon>
        <taxon>Arthrobacter</taxon>
    </lineage>
</organism>
<dbReference type="PANTHER" id="PTHR43537:SF5">
    <property type="entry name" value="UXU OPERON TRANSCRIPTIONAL REGULATOR"/>
    <property type="match status" value="1"/>
</dbReference>
<keyword evidence="2" id="KW-0238">DNA-binding</keyword>
<dbReference type="InterPro" id="IPR008920">
    <property type="entry name" value="TF_FadR/GntR_C"/>
</dbReference>
<evidence type="ECO:0000313" key="5">
    <source>
        <dbReference type="EMBL" id="QWC10571.1"/>
    </source>
</evidence>
<protein>
    <submittedName>
        <fullName evidence="5">GntR family transcriptional regulator</fullName>
    </submittedName>
</protein>
<gene>
    <name evidence="5" type="ORF">KKR91_02700</name>
</gene>
<evidence type="ECO:0000256" key="3">
    <source>
        <dbReference type="ARBA" id="ARBA00023163"/>
    </source>
</evidence>
<dbReference type="Proteomes" id="UP000676885">
    <property type="component" value="Chromosome"/>
</dbReference>
<evidence type="ECO:0000259" key="4">
    <source>
        <dbReference type="PROSITE" id="PS50949"/>
    </source>
</evidence>
<dbReference type="InterPro" id="IPR000524">
    <property type="entry name" value="Tscrpt_reg_HTH_GntR"/>
</dbReference>
<dbReference type="AlphaFoldDB" id="A0A975M6Y6"/>
<name>A0A975M6Y6_9MICC</name>
<dbReference type="GO" id="GO:0003677">
    <property type="term" value="F:DNA binding"/>
    <property type="evidence" value="ECO:0007669"/>
    <property type="project" value="UniProtKB-KW"/>
</dbReference>
<dbReference type="EMBL" id="CP076022">
    <property type="protein sequence ID" value="QWC10571.1"/>
    <property type="molecule type" value="Genomic_DNA"/>
</dbReference>
<dbReference type="Gene3D" id="1.10.10.10">
    <property type="entry name" value="Winged helix-like DNA-binding domain superfamily/Winged helix DNA-binding domain"/>
    <property type="match status" value="1"/>
</dbReference>
<accession>A0A975M6Y6</accession>
<evidence type="ECO:0000256" key="2">
    <source>
        <dbReference type="ARBA" id="ARBA00023125"/>
    </source>
</evidence>
<evidence type="ECO:0000313" key="6">
    <source>
        <dbReference type="Proteomes" id="UP000676885"/>
    </source>
</evidence>
<proteinExistence type="predicted"/>
<dbReference type="Gene3D" id="1.20.120.530">
    <property type="entry name" value="GntR ligand-binding domain-like"/>
    <property type="match status" value="1"/>
</dbReference>
<dbReference type="CDD" id="cd07377">
    <property type="entry name" value="WHTH_GntR"/>
    <property type="match status" value="1"/>
</dbReference>
<dbReference type="RefSeq" id="WP_210231746.1">
    <property type="nucleotide sequence ID" value="NZ_CP076022.1"/>
</dbReference>
<evidence type="ECO:0000256" key="1">
    <source>
        <dbReference type="ARBA" id="ARBA00023015"/>
    </source>
</evidence>
<dbReference type="Pfam" id="PF07729">
    <property type="entry name" value="FCD"/>
    <property type="match status" value="1"/>
</dbReference>
<dbReference type="SMART" id="SM00895">
    <property type="entry name" value="FCD"/>
    <property type="match status" value="1"/>
</dbReference>
<dbReference type="SMART" id="SM00345">
    <property type="entry name" value="HTH_GNTR"/>
    <property type="match status" value="1"/>
</dbReference>
<dbReference type="Pfam" id="PF00392">
    <property type="entry name" value="GntR"/>
    <property type="match status" value="1"/>
</dbReference>
<dbReference type="InterPro" id="IPR011711">
    <property type="entry name" value="GntR_C"/>
</dbReference>
<keyword evidence="1" id="KW-0805">Transcription regulation</keyword>
<dbReference type="PANTHER" id="PTHR43537">
    <property type="entry name" value="TRANSCRIPTIONAL REGULATOR, GNTR FAMILY"/>
    <property type="match status" value="1"/>
</dbReference>
<dbReference type="GO" id="GO:0003700">
    <property type="term" value="F:DNA-binding transcription factor activity"/>
    <property type="evidence" value="ECO:0007669"/>
    <property type="project" value="InterPro"/>
</dbReference>
<keyword evidence="3" id="KW-0804">Transcription</keyword>
<dbReference type="InterPro" id="IPR036390">
    <property type="entry name" value="WH_DNA-bd_sf"/>
</dbReference>
<reference evidence="5 6" key="1">
    <citation type="submission" date="2021-05" db="EMBL/GenBank/DDBJ databases">
        <title>Novel species in genus Arthrobacter.</title>
        <authorList>
            <person name="Zhang G."/>
        </authorList>
    </citation>
    <scope>NUCLEOTIDE SEQUENCE [LARGE SCALE GENOMIC DNA]</scope>
    <source>
        <strain evidence="6">zg-ZUI227</strain>
    </source>
</reference>
<dbReference type="SUPFAM" id="SSF46785">
    <property type="entry name" value="Winged helix' DNA-binding domain"/>
    <property type="match status" value="1"/>
</dbReference>
<dbReference type="SUPFAM" id="SSF48008">
    <property type="entry name" value="GntR ligand-binding domain-like"/>
    <property type="match status" value="1"/>
</dbReference>
<dbReference type="InterPro" id="IPR036388">
    <property type="entry name" value="WH-like_DNA-bd_sf"/>
</dbReference>
<dbReference type="PROSITE" id="PS50949">
    <property type="entry name" value="HTH_GNTR"/>
    <property type="match status" value="1"/>
</dbReference>
<sequence>MTAEPTATKTSAVQVAGAIRAAIMNGELVPAQRLVEADLCTQFGASRSAVRSALAELAVEGVVERVQNRGARVRSVSVEEAVEIIEVRGALEALCARKAAERITPEQVTELRKLAAEMSQAVATGELARYSATNSELHRRIVEISGQGTAGATIERLRAQNVRHQFRLAAQPGRASVSLPEHVEIVEAICAGNAAEAARMMEAHMTSIADAIRRSAAASAS</sequence>
<keyword evidence="6" id="KW-1185">Reference proteome</keyword>
<feature type="domain" description="HTH gntR-type" evidence="4">
    <location>
        <begin position="9"/>
        <end position="76"/>
    </location>
</feature>